<dbReference type="Proteomes" id="UP000199026">
    <property type="component" value="Unassembled WGS sequence"/>
</dbReference>
<reference evidence="1 2" key="1">
    <citation type="submission" date="2016-10" db="EMBL/GenBank/DDBJ databases">
        <authorList>
            <person name="de Groot N.N."/>
        </authorList>
    </citation>
    <scope>NUCLEOTIDE SEQUENCE [LARGE SCALE GENOMIC DNA]</scope>
    <source>
        <strain evidence="1 2">DSM 24677</strain>
    </source>
</reference>
<sequence length="181" mass="20016">MKIVMLLVIAILALIAFRPGFSFKSQKLTDYAGNTPPFDIRVALSGPLVSEGIIYGPIGRVTSRFVAEFTGEWEGTTGSLAEEFTYDTGNTQSRKWFLTMGENGHFTATASDIIGEAVGQQMGNAVRMTYKIRLPEEAGSHVLDVTDWLYLMENGNILNRSEMRKFGIKVAELIATMRPVK</sequence>
<organism evidence="1 2">
    <name type="scientific">Lentibacter algarum</name>
    <dbReference type="NCBI Taxonomy" id="576131"/>
    <lineage>
        <taxon>Bacteria</taxon>
        <taxon>Pseudomonadati</taxon>
        <taxon>Pseudomonadota</taxon>
        <taxon>Alphaproteobacteria</taxon>
        <taxon>Rhodobacterales</taxon>
        <taxon>Roseobacteraceae</taxon>
        <taxon>Lentibacter</taxon>
    </lineage>
</organism>
<evidence type="ECO:0008006" key="3">
    <source>
        <dbReference type="Google" id="ProtNLM"/>
    </source>
</evidence>
<dbReference type="Pfam" id="PF12915">
    <property type="entry name" value="DUF3833"/>
    <property type="match status" value="1"/>
</dbReference>
<evidence type="ECO:0000313" key="2">
    <source>
        <dbReference type="Proteomes" id="UP000199026"/>
    </source>
</evidence>
<dbReference type="RefSeq" id="WP_089892883.1">
    <property type="nucleotide sequence ID" value="NZ_CALLJM010000011.1"/>
</dbReference>
<gene>
    <name evidence="1" type="ORF">SAMN05444486_103457</name>
</gene>
<dbReference type="OrthoDB" id="5296954at2"/>
<dbReference type="GeneID" id="78125403"/>
<protein>
    <recommendedName>
        <fullName evidence="3">DUF3833 domain-containing protein</fullName>
    </recommendedName>
</protein>
<dbReference type="STRING" id="576131.SAMN05444486_103457"/>
<evidence type="ECO:0000313" key="1">
    <source>
        <dbReference type="EMBL" id="SDY73026.1"/>
    </source>
</evidence>
<dbReference type="AlphaFoldDB" id="A0A1H3M8X4"/>
<name>A0A1H3M8X4_9RHOB</name>
<keyword evidence="2" id="KW-1185">Reference proteome</keyword>
<proteinExistence type="predicted"/>
<accession>A0A1H3M8X4</accession>
<dbReference type="EMBL" id="FNPR01000003">
    <property type="protein sequence ID" value="SDY73026.1"/>
    <property type="molecule type" value="Genomic_DNA"/>
</dbReference>
<dbReference type="InterPro" id="IPR024409">
    <property type="entry name" value="DUF3833"/>
</dbReference>